<feature type="domain" description="Nmd3 N-terminal" evidence="1">
    <location>
        <begin position="6"/>
        <end position="238"/>
    </location>
</feature>
<dbReference type="AlphaFoldDB" id="A0A424Z3J7"/>
<evidence type="ECO:0000313" key="2">
    <source>
        <dbReference type="EMBL" id="RQD89290.1"/>
    </source>
</evidence>
<reference evidence="2 3" key="1">
    <citation type="submission" date="2018-08" db="EMBL/GenBank/DDBJ databases">
        <title>The metabolism and importance of syntrophic acetate oxidation coupled to methane or sulfide production in haloalkaline environments.</title>
        <authorList>
            <person name="Timmers P.H.A."/>
            <person name="Vavourakis C.D."/>
            <person name="Sorokin D.Y."/>
            <person name="Sinninghe Damste J.S."/>
            <person name="Muyzer G."/>
            <person name="Stams A.J.M."/>
            <person name="Plugge C.M."/>
        </authorList>
    </citation>
    <scope>NUCLEOTIDE SEQUENCE [LARGE SCALE GENOMIC DNA]</scope>
    <source>
        <strain evidence="2">MSAO_Arc3</strain>
    </source>
</reference>
<organism evidence="2 3">
    <name type="scientific">Methanosalsum natronophilum</name>
    <dbReference type="NCBI Taxonomy" id="768733"/>
    <lineage>
        <taxon>Archaea</taxon>
        <taxon>Methanobacteriati</taxon>
        <taxon>Methanobacteriota</taxon>
        <taxon>Stenosarchaea group</taxon>
        <taxon>Methanomicrobia</taxon>
        <taxon>Methanosarcinales</taxon>
        <taxon>Methanosarcinaceae</taxon>
        <taxon>Methanosalsum</taxon>
    </lineage>
</organism>
<dbReference type="PANTHER" id="PTHR12746">
    <property type="entry name" value="NONSENSE-MEDIATED MRNA DECAY PROTEIN 3"/>
    <property type="match status" value="1"/>
</dbReference>
<proteinExistence type="predicted"/>
<dbReference type="EMBL" id="QZAB01000155">
    <property type="protein sequence ID" value="RQD89290.1"/>
    <property type="molecule type" value="Genomic_DNA"/>
</dbReference>
<sequence length="346" mass="39094">MNSIVCPKCGKFVESLMGSLCKDCYIQKYDLAHLPHVIEVDICSKCGAMFDRGQWNDRKDIEEIIMEKIEKHLLIHDEAKNIEIEYGILKLSTNKYNVKVKLDATILGENLKQTIVTEVRISFRSCDVCSRISGGYYEGIIQLRATNRLPTRKEKERSLSVTSEVLGAQYNKGDRFSFITDVQELKAGLDIYIGSSKAGRNVCKSIEEDLGGHFLESPSLYGQKDGKELYRITFSMRLPEFKAGDIVHVNDKLVLIRSVGKTVNVLDLSTGTRISLKLKELDNANLVGDINNSKSTVLVAKEDDMIMVLDPFNYRTITMKKPLHLEVDSGKEIDVIKFEDELFVLP</sequence>
<protein>
    <submittedName>
        <fullName evidence="2">NMD protein affecting ribosome stability and mRNA decay</fullName>
    </submittedName>
</protein>
<name>A0A424Z3J7_9EURY</name>
<dbReference type="InterPro" id="IPR007064">
    <property type="entry name" value="Nmd3_N"/>
</dbReference>
<dbReference type="GO" id="GO:0043023">
    <property type="term" value="F:ribosomal large subunit binding"/>
    <property type="evidence" value="ECO:0007669"/>
    <property type="project" value="InterPro"/>
</dbReference>
<dbReference type="Pfam" id="PF04981">
    <property type="entry name" value="NMD3"/>
    <property type="match status" value="1"/>
</dbReference>
<comment type="caution">
    <text evidence="2">The sequence shown here is derived from an EMBL/GenBank/DDBJ whole genome shotgun (WGS) entry which is preliminary data.</text>
</comment>
<dbReference type="PANTHER" id="PTHR12746:SF2">
    <property type="entry name" value="60S RIBOSOMAL EXPORT PROTEIN NMD3"/>
    <property type="match status" value="1"/>
</dbReference>
<evidence type="ECO:0000259" key="1">
    <source>
        <dbReference type="Pfam" id="PF04981"/>
    </source>
</evidence>
<dbReference type="GO" id="GO:0005737">
    <property type="term" value="C:cytoplasm"/>
    <property type="evidence" value="ECO:0007669"/>
    <property type="project" value="TreeGrafter"/>
</dbReference>
<accession>A0A424Z3J7</accession>
<evidence type="ECO:0000313" key="3">
    <source>
        <dbReference type="Proteomes" id="UP000284763"/>
    </source>
</evidence>
<gene>
    <name evidence="2" type="ORF">D5R95_02310</name>
</gene>
<dbReference type="InterPro" id="IPR039768">
    <property type="entry name" value="Nmd3"/>
</dbReference>
<dbReference type="Proteomes" id="UP000284763">
    <property type="component" value="Unassembled WGS sequence"/>
</dbReference>